<gene>
    <name evidence="1" type="ORF">M670_05020</name>
</gene>
<organism evidence="1 2">
    <name type="scientific">Schinkia azotoformans MEV2011</name>
    <dbReference type="NCBI Taxonomy" id="1348973"/>
    <lineage>
        <taxon>Bacteria</taxon>
        <taxon>Bacillati</taxon>
        <taxon>Bacillota</taxon>
        <taxon>Bacilli</taxon>
        <taxon>Bacillales</taxon>
        <taxon>Bacillaceae</taxon>
        <taxon>Calidifontibacillus/Schinkia group</taxon>
        <taxon>Schinkia</taxon>
    </lineage>
</organism>
<dbReference type="AlphaFoldDB" id="A0A072NE33"/>
<evidence type="ECO:0000313" key="2">
    <source>
        <dbReference type="Proteomes" id="UP000027936"/>
    </source>
</evidence>
<name>A0A072NE33_SCHAZ</name>
<evidence type="ECO:0008006" key="3">
    <source>
        <dbReference type="Google" id="ProtNLM"/>
    </source>
</evidence>
<proteinExistence type="predicted"/>
<dbReference type="EMBL" id="JJRY01000052">
    <property type="protein sequence ID" value="KEF35811.1"/>
    <property type="molecule type" value="Genomic_DNA"/>
</dbReference>
<evidence type="ECO:0000313" key="1">
    <source>
        <dbReference type="EMBL" id="KEF35811.1"/>
    </source>
</evidence>
<dbReference type="Proteomes" id="UP000027936">
    <property type="component" value="Unassembled WGS sequence"/>
</dbReference>
<sequence length="92" mass="11169">MKIIYKITYPNGKIYIGKDLTDSINYFGSANNRLIEKDFTREERRDFTIRKEILWESEIATDKEVNSKEVEYIKYYQSNDPRIGYNQWPKFK</sequence>
<protein>
    <recommendedName>
        <fullName evidence="3">GIY-YIG nuclease family protein</fullName>
    </recommendedName>
</protein>
<dbReference type="RefSeq" id="WP_035199176.1">
    <property type="nucleotide sequence ID" value="NZ_JJRY01000052.1"/>
</dbReference>
<comment type="caution">
    <text evidence="1">The sequence shown here is derived from an EMBL/GenBank/DDBJ whole genome shotgun (WGS) entry which is preliminary data.</text>
</comment>
<dbReference type="OrthoDB" id="1551317at2"/>
<dbReference type="PATRIC" id="fig|1348973.3.peg.4865"/>
<accession>A0A072NE33</accession>
<reference evidence="1 2" key="1">
    <citation type="submission" date="2014-04" db="EMBL/GenBank/DDBJ databases">
        <title>Draft genome sequence of Bacillus azotoformans MEV2011, a (co-) denitrifying strain unable to grow in the presence of oxygen.</title>
        <authorList>
            <person name="Nielsen M."/>
            <person name="Schreiber L."/>
            <person name="Finster K."/>
            <person name="Schramm A."/>
        </authorList>
    </citation>
    <scope>NUCLEOTIDE SEQUENCE [LARGE SCALE GENOMIC DNA]</scope>
    <source>
        <strain evidence="1 2">MEV2011</strain>
    </source>
</reference>